<dbReference type="PROSITE" id="PS52039">
    <property type="entry name" value="TOPO_IA_2"/>
    <property type="match status" value="1"/>
</dbReference>
<reference evidence="5" key="1">
    <citation type="journal article" date="2014" name="Front. Microbiol.">
        <title>High frequency of phylogenetically diverse reductive dehalogenase-homologous genes in deep subseafloor sedimentary metagenomes.</title>
        <authorList>
            <person name="Kawai M."/>
            <person name="Futagami T."/>
            <person name="Toyoda A."/>
            <person name="Takaki Y."/>
            <person name="Nishi S."/>
            <person name="Hori S."/>
            <person name="Arai W."/>
            <person name="Tsubouchi T."/>
            <person name="Morono Y."/>
            <person name="Uchiyama I."/>
            <person name="Ito T."/>
            <person name="Fujiyama A."/>
            <person name="Inagaki F."/>
            <person name="Takami H."/>
        </authorList>
    </citation>
    <scope>NUCLEOTIDE SEQUENCE</scope>
    <source>
        <strain evidence="5">Expedition CK06-06</strain>
    </source>
</reference>
<dbReference type="InterPro" id="IPR013824">
    <property type="entry name" value="Topo_IA_cen_sub1"/>
</dbReference>
<dbReference type="CDD" id="cd00186">
    <property type="entry name" value="TOP1Ac"/>
    <property type="match status" value="1"/>
</dbReference>
<dbReference type="InterPro" id="IPR003602">
    <property type="entry name" value="Topo_IA_DNA-bd_dom"/>
</dbReference>
<evidence type="ECO:0000313" key="5">
    <source>
        <dbReference type="EMBL" id="GAH49254.1"/>
    </source>
</evidence>
<dbReference type="GO" id="GO:0003917">
    <property type="term" value="F:DNA topoisomerase type I (single strand cut, ATP-independent) activity"/>
    <property type="evidence" value="ECO:0007669"/>
    <property type="project" value="InterPro"/>
</dbReference>
<accession>X1H5W4</accession>
<dbReference type="SMART" id="SM00437">
    <property type="entry name" value="TOP1Ac"/>
    <property type="match status" value="1"/>
</dbReference>
<evidence type="ECO:0000256" key="3">
    <source>
        <dbReference type="ARBA" id="ARBA00023235"/>
    </source>
</evidence>
<protein>
    <recommendedName>
        <fullName evidence="4">Topo IA-type catalytic domain-containing protein</fullName>
    </recommendedName>
</protein>
<dbReference type="PROSITE" id="PS00396">
    <property type="entry name" value="TOPO_IA_1"/>
    <property type="match status" value="1"/>
</dbReference>
<dbReference type="Gene3D" id="1.10.460.10">
    <property type="entry name" value="Topoisomerase I, domain 2"/>
    <property type="match status" value="1"/>
</dbReference>
<evidence type="ECO:0000256" key="2">
    <source>
        <dbReference type="ARBA" id="ARBA00023125"/>
    </source>
</evidence>
<comment type="caution">
    <text evidence="5">The sequence shown here is derived from an EMBL/GenBank/DDBJ whole genome shotgun (WGS) entry which is preliminary data.</text>
</comment>
<keyword evidence="2" id="KW-0238">DNA-binding</keyword>
<dbReference type="PANTHER" id="PTHR42785">
    <property type="entry name" value="DNA TOPOISOMERASE, TYPE IA, CORE"/>
    <property type="match status" value="1"/>
</dbReference>
<dbReference type="Gene3D" id="1.10.290.10">
    <property type="entry name" value="Topoisomerase I, domain 4"/>
    <property type="match status" value="1"/>
</dbReference>
<dbReference type="PRINTS" id="PR00417">
    <property type="entry name" value="PRTPISMRASEI"/>
</dbReference>
<keyword evidence="1" id="KW-0799">Topoisomerase</keyword>
<feature type="non-terminal residue" evidence="5">
    <location>
        <position position="1"/>
    </location>
</feature>
<name>X1H5W4_9ZZZZ</name>
<dbReference type="GO" id="GO:0006265">
    <property type="term" value="P:DNA topological change"/>
    <property type="evidence" value="ECO:0007669"/>
    <property type="project" value="InterPro"/>
</dbReference>
<feature type="non-terminal residue" evidence="5">
    <location>
        <position position="295"/>
    </location>
</feature>
<dbReference type="AlphaFoldDB" id="X1H5W4"/>
<feature type="domain" description="Topo IA-type catalytic" evidence="4">
    <location>
        <begin position="1"/>
        <end position="295"/>
    </location>
</feature>
<dbReference type="InterPro" id="IPR023406">
    <property type="entry name" value="Topo_IA_AS"/>
</dbReference>
<dbReference type="GO" id="GO:0003677">
    <property type="term" value="F:DNA binding"/>
    <property type="evidence" value="ECO:0007669"/>
    <property type="project" value="UniProtKB-KW"/>
</dbReference>
<dbReference type="SUPFAM" id="SSF56712">
    <property type="entry name" value="Prokaryotic type I DNA topoisomerase"/>
    <property type="match status" value="1"/>
</dbReference>
<organism evidence="5">
    <name type="scientific">marine sediment metagenome</name>
    <dbReference type="NCBI Taxonomy" id="412755"/>
    <lineage>
        <taxon>unclassified sequences</taxon>
        <taxon>metagenomes</taxon>
        <taxon>ecological metagenomes</taxon>
    </lineage>
</organism>
<dbReference type="InterPro" id="IPR023405">
    <property type="entry name" value="Topo_IA_core_domain"/>
</dbReference>
<gene>
    <name evidence="5" type="ORF">S03H2_29505</name>
</gene>
<sequence length="295" mass="34303">FVAKLTKKNDKTIPKLEIKTKKQAEEIINDLKDVEYKVIDIEKKEVQKHPFPPYTTSTLQQDAVQRLHYSAKQTMMFAQKLYEKGLITYHRTDSLNLSNLFLAKAKKYINKEFGAKYLKTRQFKTKSKGAQEAHEAIRPTNVKHKVDDKLYNLIWQRALASQMTSAVFDAQKVDIETGKYEFRATGQTLKFDGFLRVYPMKTEETILPELKKNEILELIKLIPLRHFTKPPSPYTEATLVKVLEEHGIGRPSTYAPTLDTIQKRNYVIKRIRYLHPTDIGILVNNLLVEHFPKIV</sequence>
<evidence type="ECO:0000256" key="1">
    <source>
        <dbReference type="ARBA" id="ARBA00023029"/>
    </source>
</evidence>
<dbReference type="InterPro" id="IPR000380">
    <property type="entry name" value="Topo_IA"/>
</dbReference>
<dbReference type="PANTHER" id="PTHR42785:SF1">
    <property type="entry name" value="DNA TOPOISOMERASE"/>
    <property type="match status" value="1"/>
</dbReference>
<dbReference type="InterPro" id="IPR013497">
    <property type="entry name" value="Topo_IA_cen"/>
</dbReference>
<dbReference type="EMBL" id="BARU01017817">
    <property type="protein sequence ID" value="GAH49254.1"/>
    <property type="molecule type" value="Genomic_DNA"/>
</dbReference>
<evidence type="ECO:0000259" key="4">
    <source>
        <dbReference type="PROSITE" id="PS52039"/>
    </source>
</evidence>
<keyword evidence="3" id="KW-0413">Isomerase</keyword>
<dbReference type="Pfam" id="PF01131">
    <property type="entry name" value="Topoisom_bac"/>
    <property type="match status" value="1"/>
</dbReference>
<proteinExistence type="predicted"/>
<dbReference type="InterPro" id="IPR013826">
    <property type="entry name" value="Topo_IA_cen_sub3"/>
</dbReference>